<evidence type="ECO:0000313" key="2">
    <source>
        <dbReference type="Proteomes" id="UP001184861"/>
    </source>
</evidence>
<comment type="caution">
    <text evidence="1">The sequence shown here is derived from an EMBL/GenBank/DDBJ whole genome shotgun (WGS) entry which is preliminary data.</text>
</comment>
<organism evidence="1 2">
    <name type="scientific">Chryseobacterium rhizosphaerae</name>
    <dbReference type="NCBI Taxonomy" id="395937"/>
    <lineage>
        <taxon>Bacteria</taxon>
        <taxon>Pseudomonadati</taxon>
        <taxon>Bacteroidota</taxon>
        <taxon>Flavobacteriia</taxon>
        <taxon>Flavobacteriales</taxon>
        <taxon>Weeksellaceae</taxon>
        <taxon>Chryseobacterium group</taxon>
        <taxon>Chryseobacterium</taxon>
    </lineage>
</organism>
<protein>
    <submittedName>
        <fullName evidence="1">Uncharacterized protein</fullName>
    </submittedName>
</protein>
<sequence length="37" mass="4171">MTATIFLSAIRRPSGLLLSLLYLHTDSFLKSSKDFIN</sequence>
<evidence type="ECO:0000313" key="1">
    <source>
        <dbReference type="EMBL" id="MDR6527369.1"/>
    </source>
</evidence>
<dbReference type="EMBL" id="JAVDQY010000003">
    <property type="protein sequence ID" value="MDR6527369.1"/>
    <property type="molecule type" value="Genomic_DNA"/>
</dbReference>
<accession>A0AAE3YBN8</accession>
<proteinExistence type="predicted"/>
<gene>
    <name evidence="1" type="ORF">J2787_002761</name>
</gene>
<dbReference type="Proteomes" id="UP001184861">
    <property type="component" value="Unassembled WGS sequence"/>
</dbReference>
<reference evidence="1" key="1">
    <citation type="submission" date="2023-07" db="EMBL/GenBank/DDBJ databases">
        <title>Sorghum-associated microbial communities from plants grown in Nebraska, USA.</title>
        <authorList>
            <person name="Schachtman D."/>
        </authorList>
    </citation>
    <scope>NUCLEOTIDE SEQUENCE</scope>
    <source>
        <strain evidence="1">DS2360</strain>
    </source>
</reference>
<name>A0AAE3YBN8_9FLAO</name>
<dbReference type="AlphaFoldDB" id="A0AAE3YBN8"/>